<dbReference type="InterPro" id="IPR059065">
    <property type="entry name" value="Ig_Tag1-like_4th"/>
</dbReference>
<name>A0A9P3CK62_9PEZI</name>
<feature type="region of interest" description="Disordered" evidence="1">
    <location>
        <begin position="1"/>
        <end position="60"/>
    </location>
</feature>
<feature type="compositionally biased region" description="Acidic residues" evidence="1">
    <location>
        <begin position="733"/>
        <end position="750"/>
    </location>
</feature>
<feature type="domain" description="Tag1-like fifth Ig-like" evidence="5">
    <location>
        <begin position="771"/>
        <end position="898"/>
    </location>
</feature>
<dbReference type="AlphaFoldDB" id="A0A9P3CK62"/>
<evidence type="ECO:0008006" key="8">
    <source>
        <dbReference type="Google" id="ProtNLM"/>
    </source>
</evidence>
<dbReference type="Pfam" id="PF26153">
    <property type="entry name" value="LEA-2L_5"/>
    <property type="match status" value="1"/>
</dbReference>
<keyword evidence="2" id="KW-0812">Transmembrane</keyword>
<feature type="region of interest" description="Disordered" evidence="1">
    <location>
        <begin position="566"/>
        <end position="588"/>
    </location>
</feature>
<feature type="domain" description="Tag1-like fourth Ig-like" evidence="4">
    <location>
        <begin position="596"/>
        <end position="711"/>
    </location>
</feature>
<dbReference type="RefSeq" id="XP_044658718.1">
    <property type="nucleotide sequence ID" value="XM_044802783.1"/>
</dbReference>
<sequence length="910" mass="98394">MADSRREDDEAQQHESDFGASENTPLLPGGQTESTEQSRPQNDSSASSLLRGIQGSKGGRKKKKLRWPSLIALLILCIVAALIIIFAFVAPTAVQQYAAEAIVFEPTSLSIDSFTATGVRARVQGNFKLDSTRVKQASVRRLGKLCTYIAEEVETGEGNMAVSLPEYGNVLLGVAHLPPIKAYIRDQHITGIDFLTDLEPGDVDGIRAIANDWIDGRLGSLRVMGRAQVPLKSGLISLGQQFVQQEMTFSGDEIPSIPAYDIKKLNFREVDIPTGKGMAADVSIKVQNDFPIDFTVPPLGFGILVDNCEKSDPYIMLADAITEQIHIQPKKNVVANATGTVRELPSVLTQDCPGTSMSPLDMFLGRYIHGKTATVYVRGSDSPSLDMPGWITDLMRDITVPVPVPGRTFGHLIKNFSLTDTHFSLPDPWAEPGTPASNPRISANVLATISLPEEMNFSIDVNKVRADADVFYKKKKLGRLDLSKWQDANSNRIDARDDEGPTLLVQSAVKDAPLEIQDEDVFTDVIQALMFGTKTVVMTIKAEVDVGVDTALGDFAIRKIPAEGSVPIKPISRPQPPPDGHDPPKHGGQDLIGGLNPKITDLNIVNTTRSSLTIVAGANVTNPTNYTASIPYIDIHIIKNGSLLGHATARNLSITTGLNAGLSVEAVYAPLDISGPEARAVGRELISQYISGWNTTITLQMHEKSIPANPKLSRALSRFPIEVQAPKLGDVAPPDDGDDDGDNDPEEPPDDPWNPDGDDEDNGDSKKRKSSSGPHFIRDATMHLLSSSATFLLLSPLQHSTLVITDLNATAFYNDDPASNPDSLGDPVGNIVYDVPIAIPPVKETPDGEGYLTPKLPVEWRLGSVGYGAVRKALGGELKLAARADVGVRLGRWREDLWYMGQGLGVKIRL</sequence>
<gene>
    <name evidence="6" type="ORF">CKM354_000743500</name>
</gene>
<dbReference type="Pfam" id="PF26150">
    <property type="entry name" value="LEA-2_4"/>
    <property type="match status" value="1"/>
</dbReference>
<dbReference type="PANTHER" id="PTHR35895:SF3">
    <property type="entry name" value="PRE-RRNA PROCESSING PROTEIN"/>
    <property type="match status" value="1"/>
</dbReference>
<dbReference type="InterPro" id="IPR055011">
    <property type="entry name" value="Tag1_C"/>
</dbReference>
<dbReference type="PANTHER" id="PTHR35895">
    <property type="entry name" value="CHROMOSOME 16, WHOLE GENOME SHOTGUN SEQUENCE"/>
    <property type="match status" value="1"/>
</dbReference>
<keyword evidence="7" id="KW-1185">Reference proteome</keyword>
<dbReference type="InterPro" id="IPR046368">
    <property type="entry name" value="Tag1"/>
</dbReference>
<keyword evidence="2" id="KW-0472">Membrane</keyword>
<dbReference type="GO" id="GO:0000329">
    <property type="term" value="C:fungal-type vacuole membrane"/>
    <property type="evidence" value="ECO:0007669"/>
    <property type="project" value="InterPro"/>
</dbReference>
<accession>A0A9P3CK62</accession>
<reference evidence="6 7" key="1">
    <citation type="submission" date="2021-01" db="EMBL/GenBank/DDBJ databases">
        <title>Cercospora kikuchii MAFF 305040 whole genome shotgun sequence.</title>
        <authorList>
            <person name="Kashiwa T."/>
            <person name="Suzuki T."/>
        </authorList>
    </citation>
    <scope>NUCLEOTIDE SEQUENCE [LARGE SCALE GENOMIC DNA]</scope>
    <source>
        <strain evidence="6 7">MAFF 305040</strain>
    </source>
</reference>
<evidence type="ECO:0000256" key="1">
    <source>
        <dbReference type="SAM" id="MobiDB-lite"/>
    </source>
</evidence>
<feature type="domain" description="Tag1 C-terminal" evidence="3">
    <location>
        <begin position="455"/>
        <end position="569"/>
    </location>
</feature>
<keyword evidence="2" id="KW-1133">Transmembrane helix</keyword>
<organism evidence="6 7">
    <name type="scientific">Cercospora kikuchii</name>
    <dbReference type="NCBI Taxonomy" id="84275"/>
    <lineage>
        <taxon>Eukaryota</taxon>
        <taxon>Fungi</taxon>
        <taxon>Dikarya</taxon>
        <taxon>Ascomycota</taxon>
        <taxon>Pezizomycotina</taxon>
        <taxon>Dothideomycetes</taxon>
        <taxon>Dothideomycetidae</taxon>
        <taxon>Mycosphaerellales</taxon>
        <taxon>Mycosphaerellaceae</taxon>
        <taxon>Cercospora</taxon>
    </lineage>
</organism>
<evidence type="ECO:0000313" key="6">
    <source>
        <dbReference type="EMBL" id="GIZ44231.1"/>
    </source>
</evidence>
<evidence type="ECO:0000259" key="4">
    <source>
        <dbReference type="Pfam" id="PF26150"/>
    </source>
</evidence>
<dbReference type="Pfam" id="PF26174">
    <property type="entry name" value="LEA-2_1"/>
    <property type="match status" value="1"/>
</dbReference>
<protein>
    <recommendedName>
        <fullName evidence="8">Pre-rRNA processing protein</fullName>
    </recommendedName>
</protein>
<feature type="transmembrane region" description="Helical" evidence="2">
    <location>
        <begin position="70"/>
        <end position="90"/>
    </location>
</feature>
<comment type="caution">
    <text evidence="6">The sequence shown here is derived from an EMBL/GenBank/DDBJ whole genome shotgun (WGS) entry which is preliminary data.</text>
</comment>
<proteinExistence type="predicted"/>
<feature type="compositionally biased region" description="Basic and acidic residues" evidence="1">
    <location>
        <begin position="1"/>
        <end position="17"/>
    </location>
</feature>
<evidence type="ECO:0000313" key="7">
    <source>
        <dbReference type="Proteomes" id="UP000825890"/>
    </source>
</evidence>
<evidence type="ECO:0000259" key="3">
    <source>
        <dbReference type="Pfam" id="PF22786"/>
    </source>
</evidence>
<feature type="compositionally biased region" description="Basic and acidic residues" evidence="1">
    <location>
        <begin position="579"/>
        <end position="588"/>
    </location>
</feature>
<dbReference type="Proteomes" id="UP000825890">
    <property type="component" value="Unassembled WGS sequence"/>
</dbReference>
<evidence type="ECO:0000256" key="2">
    <source>
        <dbReference type="SAM" id="Phobius"/>
    </source>
</evidence>
<feature type="region of interest" description="Disordered" evidence="1">
    <location>
        <begin position="724"/>
        <end position="774"/>
    </location>
</feature>
<dbReference type="EMBL" id="BOLY01000004">
    <property type="protein sequence ID" value="GIZ44231.1"/>
    <property type="molecule type" value="Genomic_DNA"/>
</dbReference>
<dbReference type="OrthoDB" id="5596576at2759"/>
<dbReference type="Pfam" id="PF22786">
    <property type="entry name" value="Tag1_C"/>
    <property type="match status" value="1"/>
</dbReference>
<feature type="compositionally biased region" description="Polar residues" evidence="1">
    <location>
        <begin position="31"/>
        <end position="48"/>
    </location>
</feature>
<dbReference type="InterPro" id="IPR059066">
    <property type="entry name" value="Ig_Tag1-like_5th"/>
</dbReference>
<evidence type="ECO:0000259" key="5">
    <source>
        <dbReference type="Pfam" id="PF26153"/>
    </source>
</evidence>
<dbReference type="GeneID" id="68293010"/>